<protein>
    <submittedName>
        <fullName evidence="2">Uncharacterized protein</fullName>
    </submittedName>
</protein>
<dbReference type="Proteomes" id="UP000001996">
    <property type="component" value="Unassembled WGS sequence"/>
</dbReference>
<dbReference type="EMBL" id="CH981524">
    <property type="protein sequence ID" value="EDK42757.1"/>
    <property type="molecule type" value="Genomic_DNA"/>
</dbReference>
<feature type="compositionally biased region" description="Low complexity" evidence="1">
    <location>
        <begin position="169"/>
        <end position="195"/>
    </location>
</feature>
<dbReference type="OMA" id="FMLNQEV"/>
<evidence type="ECO:0000313" key="3">
    <source>
        <dbReference type="Proteomes" id="UP000001996"/>
    </source>
</evidence>
<keyword evidence="3" id="KW-1185">Reference proteome</keyword>
<dbReference type="OrthoDB" id="2563506at2759"/>
<organism evidence="2 3">
    <name type="scientific">Lodderomyces elongisporus (strain ATCC 11503 / CBS 2605 / JCM 1781 / NBRC 1676 / NRRL YB-4239)</name>
    <name type="common">Yeast</name>
    <name type="synonym">Saccharomyces elongisporus</name>
    <dbReference type="NCBI Taxonomy" id="379508"/>
    <lineage>
        <taxon>Eukaryota</taxon>
        <taxon>Fungi</taxon>
        <taxon>Dikarya</taxon>
        <taxon>Ascomycota</taxon>
        <taxon>Saccharomycotina</taxon>
        <taxon>Pichiomycetes</taxon>
        <taxon>Debaryomycetaceae</taxon>
        <taxon>Candida/Lodderomyces clade</taxon>
        <taxon>Lodderomyces</taxon>
    </lineage>
</organism>
<dbReference type="InterPro" id="IPR024368">
    <property type="entry name" value="Ecl1/2/3"/>
</dbReference>
<name>A5DU99_LODEL</name>
<dbReference type="Pfam" id="PF12855">
    <property type="entry name" value="Ecl1"/>
    <property type="match status" value="1"/>
</dbReference>
<feature type="region of interest" description="Disordered" evidence="1">
    <location>
        <begin position="168"/>
        <end position="196"/>
    </location>
</feature>
<accession>A5DU99</accession>
<dbReference type="InParanoid" id="A5DU99"/>
<gene>
    <name evidence="2" type="ORF">LELG_00935</name>
</gene>
<reference evidence="2 3" key="1">
    <citation type="journal article" date="2009" name="Nature">
        <title>Evolution of pathogenicity and sexual reproduction in eight Candida genomes.</title>
        <authorList>
            <person name="Butler G."/>
            <person name="Rasmussen M.D."/>
            <person name="Lin M.F."/>
            <person name="Santos M.A."/>
            <person name="Sakthikumar S."/>
            <person name="Munro C.A."/>
            <person name="Rheinbay E."/>
            <person name="Grabherr M."/>
            <person name="Forche A."/>
            <person name="Reedy J.L."/>
            <person name="Agrafioti I."/>
            <person name="Arnaud M.B."/>
            <person name="Bates S."/>
            <person name="Brown A.J."/>
            <person name="Brunke S."/>
            <person name="Costanzo M.C."/>
            <person name="Fitzpatrick D.A."/>
            <person name="de Groot P.W."/>
            <person name="Harris D."/>
            <person name="Hoyer L.L."/>
            <person name="Hube B."/>
            <person name="Klis F.M."/>
            <person name="Kodira C."/>
            <person name="Lennard N."/>
            <person name="Logue M.E."/>
            <person name="Martin R."/>
            <person name="Neiman A.M."/>
            <person name="Nikolaou E."/>
            <person name="Quail M.A."/>
            <person name="Quinn J."/>
            <person name="Santos M.C."/>
            <person name="Schmitzberger F.F."/>
            <person name="Sherlock G."/>
            <person name="Shah P."/>
            <person name="Silverstein K.A."/>
            <person name="Skrzypek M.S."/>
            <person name="Soll D."/>
            <person name="Staggs R."/>
            <person name="Stansfield I."/>
            <person name="Stumpf M.P."/>
            <person name="Sudbery P.E."/>
            <person name="Srikantha T."/>
            <person name="Zeng Q."/>
            <person name="Berman J."/>
            <person name="Berriman M."/>
            <person name="Heitman J."/>
            <person name="Gow N.A."/>
            <person name="Lorenz M.C."/>
            <person name="Birren B.W."/>
            <person name="Kellis M."/>
            <person name="Cuomo C.A."/>
        </authorList>
    </citation>
    <scope>NUCLEOTIDE SEQUENCE [LARGE SCALE GENOMIC DNA]</scope>
    <source>
        <strain evidence="3">ATCC 11503 / BCRC 21390 / CBS 2605 / JCM 1781 / NBRC 1676 / NRRL YB-4239</strain>
    </source>
</reference>
<evidence type="ECO:0000313" key="2">
    <source>
        <dbReference type="EMBL" id="EDK42757.1"/>
    </source>
</evidence>
<dbReference type="AlphaFoldDB" id="A5DU99"/>
<sequence length="213" mass="24084">MSDFAFNNYCIHCDKLCQTSSVYCSEECKLIELQQSLNSLNINSSNNNNDNIISLNIYNHHHKQPSTSSNTSTSNLLLSRSNEFTQLSELVSPLLTPALYHQLQLQQQLQLQIQQEHNNQALYPDHTTASPFMLNQEVEVETTDDYYDLNYFDLNYSVKSNINYTKETNSGSGNSNSNSNSSSNSLSSVSKSTSNDLLNSTSHNYRKWLTTAL</sequence>
<proteinExistence type="predicted"/>
<dbReference type="HOGENOM" id="CLU_124523_0_0_1"/>
<dbReference type="eggNOG" id="ENOG502SZXJ">
    <property type="taxonomic scope" value="Eukaryota"/>
</dbReference>
<evidence type="ECO:0000256" key="1">
    <source>
        <dbReference type="SAM" id="MobiDB-lite"/>
    </source>
</evidence>